<dbReference type="GO" id="GO:0010041">
    <property type="term" value="P:response to iron(III) ion"/>
    <property type="evidence" value="ECO:0007669"/>
    <property type="project" value="TreeGrafter"/>
</dbReference>
<dbReference type="GO" id="GO:0016763">
    <property type="term" value="F:pentosyltransferase activity"/>
    <property type="evidence" value="ECO:0007669"/>
    <property type="project" value="TreeGrafter"/>
</dbReference>
<feature type="domain" description="Glycosyltransferase RgtA/B/C/D-like" evidence="9">
    <location>
        <begin position="77"/>
        <end position="234"/>
    </location>
</feature>
<dbReference type="InterPro" id="IPR038731">
    <property type="entry name" value="RgtA/B/C-like"/>
</dbReference>
<dbReference type="Proteomes" id="UP000229559">
    <property type="component" value="Unassembled WGS sequence"/>
</dbReference>
<evidence type="ECO:0000256" key="7">
    <source>
        <dbReference type="ARBA" id="ARBA00023136"/>
    </source>
</evidence>
<dbReference type="GO" id="GO:0005886">
    <property type="term" value="C:plasma membrane"/>
    <property type="evidence" value="ECO:0007669"/>
    <property type="project" value="UniProtKB-SubCell"/>
</dbReference>
<evidence type="ECO:0000313" key="10">
    <source>
        <dbReference type="EMBL" id="PIU33247.1"/>
    </source>
</evidence>
<evidence type="ECO:0000256" key="5">
    <source>
        <dbReference type="ARBA" id="ARBA00022692"/>
    </source>
</evidence>
<dbReference type="Pfam" id="PF13231">
    <property type="entry name" value="PMT_2"/>
    <property type="match status" value="1"/>
</dbReference>
<feature type="transmembrane region" description="Helical" evidence="8">
    <location>
        <begin position="353"/>
        <end position="371"/>
    </location>
</feature>
<dbReference type="AlphaFoldDB" id="A0A2M6YQ43"/>
<evidence type="ECO:0000256" key="6">
    <source>
        <dbReference type="ARBA" id="ARBA00022989"/>
    </source>
</evidence>
<organism evidence="10 11">
    <name type="scientific">Candidatus Shapirobacteria bacterium CG07_land_8_20_14_0_80_39_12</name>
    <dbReference type="NCBI Taxonomy" id="1974480"/>
    <lineage>
        <taxon>Bacteria</taxon>
        <taxon>Candidatus Shapironibacteriota</taxon>
    </lineage>
</organism>
<evidence type="ECO:0000256" key="8">
    <source>
        <dbReference type="SAM" id="Phobius"/>
    </source>
</evidence>
<evidence type="ECO:0000256" key="4">
    <source>
        <dbReference type="ARBA" id="ARBA00022679"/>
    </source>
</evidence>
<dbReference type="EMBL" id="PEXA01000034">
    <property type="protein sequence ID" value="PIU33247.1"/>
    <property type="molecule type" value="Genomic_DNA"/>
</dbReference>
<feature type="transmembrane region" description="Helical" evidence="8">
    <location>
        <begin position="149"/>
        <end position="166"/>
    </location>
</feature>
<dbReference type="InterPro" id="IPR050297">
    <property type="entry name" value="LipidA_mod_glycosyltrf_83"/>
</dbReference>
<dbReference type="PANTHER" id="PTHR33908">
    <property type="entry name" value="MANNOSYLTRANSFERASE YKCB-RELATED"/>
    <property type="match status" value="1"/>
</dbReference>
<comment type="caution">
    <text evidence="10">The sequence shown here is derived from an EMBL/GenBank/DDBJ whole genome shotgun (WGS) entry which is preliminary data.</text>
</comment>
<gene>
    <name evidence="10" type="ORF">COT04_01095</name>
</gene>
<keyword evidence="2" id="KW-1003">Cell membrane</keyword>
<feature type="transmembrane region" description="Helical" evidence="8">
    <location>
        <begin position="329"/>
        <end position="347"/>
    </location>
</feature>
<evidence type="ECO:0000256" key="1">
    <source>
        <dbReference type="ARBA" id="ARBA00004651"/>
    </source>
</evidence>
<keyword evidence="3" id="KW-0328">Glycosyltransferase</keyword>
<keyword evidence="7 8" id="KW-0472">Membrane</keyword>
<evidence type="ECO:0000313" key="11">
    <source>
        <dbReference type="Proteomes" id="UP000229559"/>
    </source>
</evidence>
<dbReference type="PANTHER" id="PTHR33908:SF3">
    <property type="entry name" value="UNDECAPRENYL PHOSPHATE-ALPHA-4-AMINO-4-DEOXY-L-ARABINOSE ARABINOSYL TRANSFERASE"/>
    <property type="match status" value="1"/>
</dbReference>
<feature type="transmembrane region" description="Helical" evidence="8">
    <location>
        <begin position="16"/>
        <end position="33"/>
    </location>
</feature>
<protein>
    <recommendedName>
        <fullName evidence="9">Glycosyltransferase RgtA/B/C/D-like domain-containing protein</fullName>
    </recommendedName>
</protein>
<reference evidence="11" key="1">
    <citation type="submission" date="2017-09" db="EMBL/GenBank/DDBJ databases">
        <title>Depth-based differentiation of microbial function through sediment-hosted aquifers and enrichment of novel symbionts in the deep terrestrial subsurface.</title>
        <authorList>
            <person name="Probst A.J."/>
            <person name="Ladd B."/>
            <person name="Jarett J.K."/>
            <person name="Geller-Mcgrath D.E."/>
            <person name="Sieber C.M.K."/>
            <person name="Emerson J.B."/>
            <person name="Anantharaman K."/>
            <person name="Thomas B.C."/>
            <person name="Malmstrom R."/>
            <person name="Stieglmeier M."/>
            <person name="Klingl A."/>
            <person name="Woyke T."/>
            <person name="Ryan C.M."/>
            <person name="Banfield J.F."/>
        </authorList>
    </citation>
    <scope>NUCLEOTIDE SEQUENCE [LARGE SCALE GENOMIC DNA]</scope>
</reference>
<keyword evidence="6 8" id="KW-1133">Transmembrane helix</keyword>
<feature type="transmembrane region" description="Helical" evidence="8">
    <location>
        <begin position="378"/>
        <end position="396"/>
    </location>
</feature>
<feature type="transmembrane region" description="Helical" evidence="8">
    <location>
        <begin position="94"/>
        <end position="116"/>
    </location>
</feature>
<keyword evidence="4" id="KW-0808">Transferase</keyword>
<evidence type="ECO:0000256" key="3">
    <source>
        <dbReference type="ARBA" id="ARBA00022676"/>
    </source>
</evidence>
<feature type="transmembrane region" description="Helical" evidence="8">
    <location>
        <begin position="122"/>
        <end position="142"/>
    </location>
</feature>
<comment type="subcellular location">
    <subcellularLocation>
        <location evidence="1">Cell membrane</location>
        <topology evidence="1">Multi-pass membrane protein</topology>
    </subcellularLocation>
</comment>
<feature type="transmembrane region" description="Helical" evidence="8">
    <location>
        <begin position="292"/>
        <end position="308"/>
    </location>
</feature>
<dbReference type="GO" id="GO:0009103">
    <property type="term" value="P:lipopolysaccharide biosynthetic process"/>
    <property type="evidence" value="ECO:0007669"/>
    <property type="project" value="UniProtKB-ARBA"/>
</dbReference>
<proteinExistence type="predicted"/>
<keyword evidence="5 8" id="KW-0812">Transmembrane</keyword>
<feature type="transmembrane region" description="Helical" evidence="8">
    <location>
        <begin position="63"/>
        <end position="82"/>
    </location>
</feature>
<sequence length="517" mass="59819">MEKAKRVKKFLQKNNYLIILILILLLAAFLRFWRLPEYMTFLGDEGRDALAVKRMIVDHKFRLIGPVTSVGNMYLGPLYYYLMLPAMMISRLSPVGPAVMVALLSVLTTALIYFYGREWVGGKAALMAAFLYAISPVVINYSRSSWNPNIMPFFALVSVYGIWRVWQKKQFWWLTILGVSLSFVVQSHWLGLLLLPTIGLFWLMTFIEVLRTRENRKKFWLQNLFGFGFFLLLTVAPLVWFDLRHGFLNTQAFSKFFTGQEGVVNLEIASVISNLWILTKNVFTRLVAGKDIFWGNWLALMVVILVALKIIRESLLASWHRFITRNPGLFLILIWFLVGFLFLGTYQQPLYDHYFGFLSPVPFLLVGWILAMIWHGRLFGRILTLFLLAGLLLLAVKELPLRYPPSYQLPKTQAIANFILDKAENKPFNLALVAERNYDDAYAFFMEKQGKPPIRIEPEKAGETIADQLFVICEQLPCQPVYHPKAEIAMFGWSKVDEKWEIEGIEVYKLSHNNPKQ</sequence>
<feature type="transmembrane region" description="Helical" evidence="8">
    <location>
        <begin position="186"/>
        <end position="207"/>
    </location>
</feature>
<accession>A0A2M6YQ43</accession>
<name>A0A2M6YQ43_9BACT</name>
<feature type="transmembrane region" description="Helical" evidence="8">
    <location>
        <begin position="219"/>
        <end position="241"/>
    </location>
</feature>
<evidence type="ECO:0000259" key="9">
    <source>
        <dbReference type="Pfam" id="PF13231"/>
    </source>
</evidence>
<evidence type="ECO:0000256" key="2">
    <source>
        <dbReference type="ARBA" id="ARBA00022475"/>
    </source>
</evidence>